<dbReference type="EMBL" id="JAMSHJ010000005">
    <property type="protein sequence ID" value="KAI5409373.1"/>
    <property type="molecule type" value="Genomic_DNA"/>
</dbReference>
<feature type="compositionally biased region" description="Polar residues" evidence="1">
    <location>
        <begin position="193"/>
        <end position="204"/>
    </location>
</feature>
<feature type="compositionally biased region" description="Low complexity" evidence="1">
    <location>
        <begin position="256"/>
        <end position="269"/>
    </location>
</feature>
<dbReference type="AlphaFoldDB" id="A0A9D5AI38"/>
<evidence type="ECO:0000256" key="1">
    <source>
        <dbReference type="SAM" id="MobiDB-lite"/>
    </source>
</evidence>
<protein>
    <recommendedName>
        <fullName evidence="2">Ataxin 2 SM domain-containing protein</fullName>
    </recommendedName>
</protein>
<evidence type="ECO:0000313" key="3">
    <source>
        <dbReference type="EMBL" id="KAI5409373.1"/>
    </source>
</evidence>
<dbReference type="Proteomes" id="UP001058974">
    <property type="component" value="Chromosome 5"/>
</dbReference>
<keyword evidence="4" id="KW-1185">Reference proteome</keyword>
<dbReference type="InterPro" id="IPR025852">
    <property type="entry name" value="SM_dom_ATX"/>
</dbReference>
<feature type="domain" description="Ataxin 2 SM" evidence="2">
    <location>
        <begin position="78"/>
        <end position="156"/>
    </location>
</feature>
<dbReference type="PANTHER" id="PTHR12854">
    <property type="entry name" value="ATAXIN 2-RELATED"/>
    <property type="match status" value="1"/>
</dbReference>
<proteinExistence type="predicted"/>
<dbReference type="Pfam" id="PF14438">
    <property type="entry name" value="SM-ATX"/>
    <property type="match status" value="1"/>
</dbReference>
<gene>
    <name evidence="3" type="ORF">KIW84_054976</name>
</gene>
<sequence length="530" mass="57472">MEKETTHKFTIVYKKNTNVVCRFQISSHSIIHSEIHHQQKKLLERKTKNQFAMGYRNKSLVTKDQTISSSSNCESLSDAMLVFTMNIIGLPVDVHVKDGSVFSGIFYTASVDDRFGIVLKQARMTKKGIGHSNVGKEALIDTLVVQSKDLVQVIAKGVTLPGDGDNGKITGEDEEAVTPKVCCSENRSVDAEQVNQSRQAGDNNSKGKADDCRQKFEFHSEKNDEKIQSLDSGHEIITCLGQVKADKANDQGSERSTSPDSTSTHSTLSEDLSEASHNIPAKIIEKSAPRGADCTRNAKEFKLNPAAKIFSPSFVYPISAPSAVPTAANMVYMPNSSPAPNMVYMPNSSPPVHVATLQPEVGFNNFASRPSVPVKVSQYGNLTVGNAGSGSQFSQPIVGQLAHRTQPLQYAAHYTPVLSEPAYLQSNSPAVMAGRSTQLVYVQQVSHDLVHGVTAPFPTRPLLNHVQFPKHQGGAFSQAIPVVMPPSVITSAQQQTFAFQNHIPVLQPGFSPPRPISIPGSNGFYGTKFS</sequence>
<dbReference type="Gramene" id="Psat05G0497600-T1">
    <property type="protein sequence ID" value="KAI5409373.1"/>
    <property type="gene ID" value="KIW84_054976"/>
</dbReference>
<feature type="region of interest" description="Disordered" evidence="1">
    <location>
        <begin position="244"/>
        <end position="291"/>
    </location>
</feature>
<evidence type="ECO:0000259" key="2">
    <source>
        <dbReference type="Pfam" id="PF14438"/>
    </source>
</evidence>
<comment type="caution">
    <text evidence="3">The sequence shown here is derived from an EMBL/GenBank/DDBJ whole genome shotgun (WGS) entry which is preliminary data.</text>
</comment>
<evidence type="ECO:0000313" key="4">
    <source>
        <dbReference type="Proteomes" id="UP001058974"/>
    </source>
</evidence>
<dbReference type="GO" id="GO:0010494">
    <property type="term" value="C:cytoplasmic stress granule"/>
    <property type="evidence" value="ECO:0007669"/>
    <property type="project" value="TreeGrafter"/>
</dbReference>
<reference evidence="3 4" key="1">
    <citation type="journal article" date="2022" name="Nat. Genet.">
        <title>Improved pea reference genome and pan-genome highlight genomic features and evolutionary characteristics.</title>
        <authorList>
            <person name="Yang T."/>
            <person name="Liu R."/>
            <person name="Luo Y."/>
            <person name="Hu S."/>
            <person name="Wang D."/>
            <person name="Wang C."/>
            <person name="Pandey M.K."/>
            <person name="Ge S."/>
            <person name="Xu Q."/>
            <person name="Li N."/>
            <person name="Li G."/>
            <person name="Huang Y."/>
            <person name="Saxena R.K."/>
            <person name="Ji Y."/>
            <person name="Li M."/>
            <person name="Yan X."/>
            <person name="He Y."/>
            <person name="Liu Y."/>
            <person name="Wang X."/>
            <person name="Xiang C."/>
            <person name="Varshney R.K."/>
            <person name="Ding H."/>
            <person name="Gao S."/>
            <person name="Zong X."/>
        </authorList>
    </citation>
    <scope>NUCLEOTIDE SEQUENCE [LARGE SCALE GENOMIC DNA]</scope>
    <source>
        <strain evidence="3 4">cv. Zhongwan 6</strain>
    </source>
</reference>
<organism evidence="3 4">
    <name type="scientific">Pisum sativum</name>
    <name type="common">Garden pea</name>
    <name type="synonym">Lathyrus oleraceus</name>
    <dbReference type="NCBI Taxonomy" id="3888"/>
    <lineage>
        <taxon>Eukaryota</taxon>
        <taxon>Viridiplantae</taxon>
        <taxon>Streptophyta</taxon>
        <taxon>Embryophyta</taxon>
        <taxon>Tracheophyta</taxon>
        <taxon>Spermatophyta</taxon>
        <taxon>Magnoliopsida</taxon>
        <taxon>eudicotyledons</taxon>
        <taxon>Gunneridae</taxon>
        <taxon>Pentapetalae</taxon>
        <taxon>rosids</taxon>
        <taxon>fabids</taxon>
        <taxon>Fabales</taxon>
        <taxon>Fabaceae</taxon>
        <taxon>Papilionoideae</taxon>
        <taxon>50 kb inversion clade</taxon>
        <taxon>NPAAA clade</taxon>
        <taxon>Hologalegina</taxon>
        <taxon>IRL clade</taxon>
        <taxon>Fabeae</taxon>
        <taxon>Lathyrus</taxon>
    </lineage>
</organism>
<feature type="region of interest" description="Disordered" evidence="1">
    <location>
        <begin position="162"/>
        <end position="211"/>
    </location>
</feature>
<name>A0A9D5AI38_PEA</name>
<dbReference type="PANTHER" id="PTHR12854:SF12">
    <property type="entry name" value="POLYADENYLATE-BINDING PROTEIN INTERACTING PROTEIN"/>
    <property type="match status" value="1"/>
</dbReference>
<dbReference type="InterPro" id="IPR045117">
    <property type="entry name" value="ATXN2-like"/>
</dbReference>
<dbReference type="GO" id="GO:0003729">
    <property type="term" value="F:mRNA binding"/>
    <property type="evidence" value="ECO:0007669"/>
    <property type="project" value="TreeGrafter"/>
</dbReference>
<dbReference type="GO" id="GO:0034063">
    <property type="term" value="P:stress granule assembly"/>
    <property type="evidence" value="ECO:0007669"/>
    <property type="project" value="TreeGrafter"/>
</dbReference>
<accession>A0A9D5AI38</accession>
<feature type="compositionally biased region" description="Basic and acidic residues" evidence="1">
    <location>
        <begin position="244"/>
        <end position="253"/>
    </location>
</feature>